<dbReference type="Pfam" id="PF00009">
    <property type="entry name" value="GTP_EFTU"/>
    <property type="match status" value="1"/>
</dbReference>
<evidence type="ECO:0000256" key="1">
    <source>
        <dbReference type="ARBA" id="ARBA00022741"/>
    </source>
</evidence>
<dbReference type="RefSeq" id="XP_002768364.1">
    <property type="nucleotide sequence ID" value="XM_002768318.1"/>
</dbReference>
<dbReference type="InterPro" id="IPR050100">
    <property type="entry name" value="TRAFAC_GTPase_members"/>
</dbReference>
<protein>
    <submittedName>
        <fullName evidence="4">Elongation factor 1-alpha, putative</fullName>
    </submittedName>
</protein>
<dbReference type="OrthoDB" id="342024at2759"/>
<reference evidence="4 5" key="1">
    <citation type="submission" date="2008-07" db="EMBL/GenBank/DDBJ databases">
        <authorList>
            <person name="El-Sayed N."/>
            <person name="Caler E."/>
            <person name="Inman J."/>
            <person name="Amedeo P."/>
            <person name="Hass B."/>
            <person name="Wortman J."/>
        </authorList>
    </citation>
    <scope>NUCLEOTIDE SEQUENCE [LARGE SCALE GENOMIC DNA]</scope>
    <source>
        <strain evidence="5">ATCC 50983 / TXsc</strain>
    </source>
</reference>
<keyword evidence="5" id="KW-1185">Reference proteome</keyword>
<keyword evidence="4" id="KW-0648">Protein biosynthesis</keyword>
<dbReference type="GeneID" id="9057766"/>
<dbReference type="EMBL" id="GG684513">
    <property type="protein sequence ID" value="EER01082.1"/>
    <property type="molecule type" value="Genomic_DNA"/>
</dbReference>
<proteinExistence type="predicted"/>
<keyword evidence="4" id="KW-0251">Elongation factor</keyword>
<dbReference type="SUPFAM" id="SSF52540">
    <property type="entry name" value="P-loop containing nucleoside triphosphate hydrolases"/>
    <property type="match status" value="1"/>
</dbReference>
<keyword evidence="2" id="KW-0342">GTP-binding</keyword>
<organism evidence="5">
    <name type="scientific">Perkinsus marinus (strain ATCC 50983 / TXsc)</name>
    <dbReference type="NCBI Taxonomy" id="423536"/>
    <lineage>
        <taxon>Eukaryota</taxon>
        <taxon>Sar</taxon>
        <taxon>Alveolata</taxon>
        <taxon>Perkinsozoa</taxon>
        <taxon>Perkinsea</taxon>
        <taxon>Perkinsida</taxon>
        <taxon>Perkinsidae</taxon>
        <taxon>Perkinsus</taxon>
    </lineage>
</organism>
<dbReference type="AlphaFoldDB" id="C5LQB1"/>
<feature type="non-terminal residue" evidence="4">
    <location>
        <position position="78"/>
    </location>
</feature>
<sequence>GSSGARRMIVAVNKMDHPEVNFSQARYDEICAQVTKHLCNLGYDLDRIETLPISALTGYNLFERGSADSTMKGNALAA</sequence>
<evidence type="ECO:0000256" key="2">
    <source>
        <dbReference type="ARBA" id="ARBA00023134"/>
    </source>
</evidence>
<dbReference type="Proteomes" id="UP000007800">
    <property type="component" value="Unassembled WGS sequence"/>
</dbReference>
<accession>C5LQB1</accession>
<feature type="non-terminal residue" evidence="4">
    <location>
        <position position="1"/>
    </location>
</feature>
<gene>
    <name evidence="4" type="ORF">Pmar_PMAR029392</name>
</gene>
<keyword evidence="1" id="KW-0547">Nucleotide-binding</keyword>
<dbReference type="GO" id="GO:0003746">
    <property type="term" value="F:translation elongation factor activity"/>
    <property type="evidence" value="ECO:0007669"/>
    <property type="project" value="UniProtKB-KW"/>
</dbReference>
<evidence type="ECO:0000313" key="5">
    <source>
        <dbReference type="Proteomes" id="UP000007800"/>
    </source>
</evidence>
<dbReference type="InterPro" id="IPR000795">
    <property type="entry name" value="T_Tr_GTP-bd_dom"/>
</dbReference>
<name>C5LQB1_PERM5</name>
<evidence type="ECO:0000313" key="4">
    <source>
        <dbReference type="EMBL" id="EER01082.1"/>
    </source>
</evidence>
<dbReference type="InParanoid" id="C5LQB1"/>
<dbReference type="GO" id="GO:0003924">
    <property type="term" value="F:GTPase activity"/>
    <property type="evidence" value="ECO:0007669"/>
    <property type="project" value="InterPro"/>
</dbReference>
<dbReference type="Gene3D" id="3.40.50.300">
    <property type="entry name" value="P-loop containing nucleotide triphosphate hydrolases"/>
    <property type="match status" value="1"/>
</dbReference>
<feature type="domain" description="Tr-type G" evidence="3">
    <location>
        <begin position="7"/>
        <end position="61"/>
    </location>
</feature>
<dbReference type="InterPro" id="IPR027417">
    <property type="entry name" value="P-loop_NTPase"/>
</dbReference>
<dbReference type="GO" id="GO:0005525">
    <property type="term" value="F:GTP binding"/>
    <property type="evidence" value="ECO:0007669"/>
    <property type="project" value="UniProtKB-KW"/>
</dbReference>
<dbReference type="PANTHER" id="PTHR23115">
    <property type="entry name" value="TRANSLATION FACTOR"/>
    <property type="match status" value="1"/>
</dbReference>
<evidence type="ECO:0000259" key="3">
    <source>
        <dbReference type="Pfam" id="PF00009"/>
    </source>
</evidence>